<evidence type="ECO:0000256" key="1">
    <source>
        <dbReference type="ARBA" id="ARBA00023002"/>
    </source>
</evidence>
<dbReference type="InterPro" id="IPR000683">
    <property type="entry name" value="Gfo/Idh/MocA-like_OxRdtase_N"/>
</dbReference>
<dbReference type="PANTHER" id="PTHR43818">
    <property type="entry name" value="BCDNA.GH03377"/>
    <property type="match status" value="1"/>
</dbReference>
<protein>
    <submittedName>
        <fullName evidence="4">Gfo/Idh/MocA family protein</fullName>
    </submittedName>
</protein>
<gene>
    <name evidence="4" type="ORF">ACFFJ8_29770</name>
</gene>
<proteinExistence type="predicted"/>
<dbReference type="InterPro" id="IPR036291">
    <property type="entry name" value="NAD(P)-bd_dom_sf"/>
</dbReference>
<feature type="domain" description="Gfo/Idh/MocA-like oxidoreductase N-terminal" evidence="2">
    <location>
        <begin position="10"/>
        <end position="123"/>
    </location>
</feature>
<comment type="caution">
    <text evidence="4">The sequence shown here is derived from an EMBL/GenBank/DDBJ whole genome shotgun (WGS) entry which is preliminary data.</text>
</comment>
<evidence type="ECO:0000313" key="4">
    <source>
        <dbReference type="EMBL" id="MFC0395545.1"/>
    </source>
</evidence>
<dbReference type="Gene3D" id="3.30.360.10">
    <property type="entry name" value="Dihydrodipicolinate Reductase, domain 2"/>
    <property type="match status" value="1"/>
</dbReference>
<dbReference type="InterPro" id="IPR055170">
    <property type="entry name" value="GFO_IDH_MocA-like_dom"/>
</dbReference>
<dbReference type="Proteomes" id="UP001589818">
    <property type="component" value="Unassembled WGS sequence"/>
</dbReference>
<reference evidence="4 5" key="1">
    <citation type="submission" date="2024-09" db="EMBL/GenBank/DDBJ databases">
        <authorList>
            <person name="Sun Q."/>
            <person name="Mori K."/>
        </authorList>
    </citation>
    <scope>NUCLEOTIDE SEQUENCE [LARGE SCALE GENOMIC DNA]</scope>
    <source>
        <strain evidence="4 5">CCM 4839</strain>
    </source>
</reference>
<feature type="domain" description="GFO/IDH/MocA-like oxidoreductase" evidence="3">
    <location>
        <begin position="134"/>
        <end position="261"/>
    </location>
</feature>
<accession>A0ABV6JL57</accession>
<dbReference type="InterPro" id="IPR050463">
    <property type="entry name" value="Gfo/Idh/MocA_oxidrdct_glycsds"/>
</dbReference>
<dbReference type="PANTHER" id="PTHR43818:SF11">
    <property type="entry name" value="BCDNA.GH03377"/>
    <property type="match status" value="1"/>
</dbReference>
<dbReference type="RefSeq" id="WP_204816636.1">
    <property type="nucleotide sequence ID" value="NZ_JANHOF010000001.1"/>
</dbReference>
<evidence type="ECO:0000259" key="3">
    <source>
        <dbReference type="Pfam" id="PF22725"/>
    </source>
</evidence>
<organism evidence="4 5">
    <name type="scientific">Paenibacillus mendelii</name>
    <dbReference type="NCBI Taxonomy" id="206163"/>
    <lineage>
        <taxon>Bacteria</taxon>
        <taxon>Bacillati</taxon>
        <taxon>Bacillota</taxon>
        <taxon>Bacilli</taxon>
        <taxon>Bacillales</taxon>
        <taxon>Paenibacillaceae</taxon>
        <taxon>Paenibacillus</taxon>
    </lineage>
</organism>
<dbReference type="Pfam" id="PF01408">
    <property type="entry name" value="GFO_IDH_MocA"/>
    <property type="match status" value="1"/>
</dbReference>
<dbReference type="SUPFAM" id="SSF55347">
    <property type="entry name" value="Glyceraldehyde-3-phosphate dehydrogenase-like, C-terminal domain"/>
    <property type="match status" value="1"/>
</dbReference>
<evidence type="ECO:0000259" key="2">
    <source>
        <dbReference type="Pfam" id="PF01408"/>
    </source>
</evidence>
<name>A0ABV6JL57_9BACL</name>
<keyword evidence="5" id="KW-1185">Reference proteome</keyword>
<dbReference type="EMBL" id="JBHLVF010000041">
    <property type="protein sequence ID" value="MFC0395545.1"/>
    <property type="molecule type" value="Genomic_DNA"/>
</dbReference>
<evidence type="ECO:0000313" key="5">
    <source>
        <dbReference type="Proteomes" id="UP001589818"/>
    </source>
</evidence>
<sequence length="419" mass="47422">MSEAIQERKIRVGVVGVGRGSSFYGGAQAVGMELVAICDVWEERVQQLGQEFGVAAYTDYDQFLQHDMDAVILANYFHEHAPFAVRALEAGKHVMSETSACKTLKEGVALARAVEKSGKIYMMAENYPYFVYNQEMRRLYQEGQVGELQFGEGEYIHPCSAEEMAVLGPGLAHWRNHRAATYYCTHALAPIMFITDRRPTSVNALCIPFMESDSQKLLVRHNDSAATIMLRMDNEAVVTLNGVTLRGHGNWYRIHGTRGQMENMRTGDPNRVRLRHESYDLLDGEELEKIYLPEFPVHPDLAQKAGHGGGDFFTNYHFAEAIRKNEQPYLDVYRALDMTIVGIQAYRSALANGAPFEIPDLRDESVRVKYENDDWSPFFEDRGPGQPFPSYQGEKKPSEEAVAYARSVWKRIGREDVLS</sequence>
<dbReference type="Gene3D" id="3.40.50.720">
    <property type="entry name" value="NAD(P)-binding Rossmann-like Domain"/>
    <property type="match status" value="1"/>
</dbReference>
<dbReference type="Pfam" id="PF22725">
    <property type="entry name" value="GFO_IDH_MocA_C3"/>
    <property type="match status" value="1"/>
</dbReference>
<keyword evidence="1" id="KW-0560">Oxidoreductase</keyword>
<dbReference type="SUPFAM" id="SSF51735">
    <property type="entry name" value="NAD(P)-binding Rossmann-fold domains"/>
    <property type="match status" value="1"/>
</dbReference>